<dbReference type="SUPFAM" id="SSF52540">
    <property type="entry name" value="P-loop containing nucleoside triphosphate hydrolases"/>
    <property type="match status" value="1"/>
</dbReference>
<dbReference type="Pfam" id="PF00005">
    <property type="entry name" value="ABC_tran"/>
    <property type="match status" value="1"/>
</dbReference>
<evidence type="ECO:0000259" key="5">
    <source>
        <dbReference type="PROSITE" id="PS50893"/>
    </source>
</evidence>
<accession>A0A2N8PHS6</accession>
<dbReference type="PANTHER" id="PTHR43335">
    <property type="entry name" value="ABC TRANSPORTER, ATP-BINDING PROTEIN"/>
    <property type="match status" value="1"/>
</dbReference>
<proteinExistence type="inferred from homology"/>
<comment type="caution">
    <text evidence="6">The sequence shown here is derived from an EMBL/GenBank/DDBJ whole genome shotgun (WGS) entry which is preliminary data.</text>
</comment>
<dbReference type="PROSITE" id="PS00211">
    <property type="entry name" value="ABC_TRANSPORTER_1"/>
    <property type="match status" value="1"/>
</dbReference>
<gene>
    <name evidence="6" type="ORF">AOB60_06870</name>
</gene>
<dbReference type="GO" id="GO:0016887">
    <property type="term" value="F:ATP hydrolysis activity"/>
    <property type="evidence" value="ECO:0007669"/>
    <property type="project" value="InterPro"/>
</dbReference>
<evidence type="ECO:0000256" key="3">
    <source>
        <dbReference type="ARBA" id="ARBA00022741"/>
    </source>
</evidence>
<protein>
    <submittedName>
        <fullName evidence="6">ABC transporter</fullName>
    </submittedName>
</protein>
<feature type="domain" description="ABC transporter" evidence="5">
    <location>
        <begin position="2"/>
        <end position="226"/>
    </location>
</feature>
<keyword evidence="3" id="KW-0547">Nucleotide-binding</keyword>
<evidence type="ECO:0000313" key="7">
    <source>
        <dbReference type="Proteomes" id="UP000236047"/>
    </source>
</evidence>
<dbReference type="SMART" id="SM00382">
    <property type="entry name" value="AAA"/>
    <property type="match status" value="1"/>
</dbReference>
<evidence type="ECO:0000256" key="1">
    <source>
        <dbReference type="ARBA" id="ARBA00005417"/>
    </source>
</evidence>
<comment type="similarity">
    <text evidence="1">Belongs to the ABC transporter superfamily.</text>
</comment>
<evidence type="ECO:0000256" key="4">
    <source>
        <dbReference type="ARBA" id="ARBA00022840"/>
    </source>
</evidence>
<dbReference type="GO" id="GO:0005524">
    <property type="term" value="F:ATP binding"/>
    <property type="evidence" value="ECO:0007669"/>
    <property type="project" value="UniProtKB-KW"/>
</dbReference>
<dbReference type="AlphaFoldDB" id="A0A2N8PHS6"/>
<dbReference type="PANTHER" id="PTHR43335:SF4">
    <property type="entry name" value="ABC TRANSPORTER, ATP-BINDING PROTEIN"/>
    <property type="match status" value="1"/>
</dbReference>
<evidence type="ECO:0000256" key="2">
    <source>
        <dbReference type="ARBA" id="ARBA00022448"/>
    </source>
</evidence>
<name>A0A2N8PHS6_STRNR</name>
<dbReference type="EMBL" id="LJSN01000002">
    <property type="protein sequence ID" value="PNE40595.1"/>
    <property type="molecule type" value="Genomic_DNA"/>
</dbReference>
<dbReference type="RefSeq" id="WP_102923150.1">
    <property type="nucleotide sequence ID" value="NZ_LJSN01000002.1"/>
</dbReference>
<reference evidence="7" key="1">
    <citation type="submission" date="2015-09" db="EMBL/GenBank/DDBJ databases">
        <authorList>
            <person name="Graham D.E."/>
            <person name="Mahan K.M."/>
            <person name="Klingeman D.M."/>
            <person name="Fida T."/>
            <person name="Giannone R.J."/>
            <person name="Hettich R.L."/>
            <person name="Parry R.J."/>
            <person name="Spain J.C."/>
        </authorList>
    </citation>
    <scope>NUCLEOTIDE SEQUENCE [LARGE SCALE GENOMIC DNA]</scope>
    <source>
        <strain evidence="7">JCM 4701</strain>
    </source>
</reference>
<evidence type="ECO:0000313" key="6">
    <source>
        <dbReference type="EMBL" id="PNE40595.1"/>
    </source>
</evidence>
<dbReference type="Gene3D" id="3.40.50.300">
    <property type="entry name" value="P-loop containing nucleotide triphosphate hydrolases"/>
    <property type="match status" value="1"/>
</dbReference>
<sequence length="307" mass="32727">MITVQGLNRRYGETVAVDDLSFTARPGAVTGFLGPNGAGKTTTMRLMLGLEHGGGRTTFGGRTYRELADPVGTVGVLLDPGAVHPARSAYQHLRMVASGARIGERRVREVLSLVGLDDVRRRRAGGFSLGMRQRLGLATALLGDPEYLVLDEPVNGLDPEGVHWTRALLRDLAEEGRTVFASSHLLSEMALTADELVVIGRGRLIAAQPVEEFIAAYTRSEVVVRTAGAEALLAELGAQGATARREGPDTVVVEGLDADQVGELATRAGVRVRELHTRQSSLEDAFLAATAEAGQYTGQREHGRKAA</sequence>
<keyword evidence="2" id="KW-0813">Transport</keyword>
<keyword evidence="4" id="KW-0067">ATP-binding</keyword>
<dbReference type="InterPro" id="IPR003439">
    <property type="entry name" value="ABC_transporter-like_ATP-bd"/>
</dbReference>
<organism evidence="6 7">
    <name type="scientific">Streptomyces noursei</name>
    <name type="common">Streptomyces albulus</name>
    <dbReference type="NCBI Taxonomy" id="1971"/>
    <lineage>
        <taxon>Bacteria</taxon>
        <taxon>Bacillati</taxon>
        <taxon>Actinomycetota</taxon>
        <taxon>Actinomycetes</taxon>
        <taxon>Kitasatosporales</taxon>
        <taxon>Streptomycetaceae</taxon>
        <taxon>Streptomyces</taxon>
    </lineage>
</organism>
<dbReference type="Proteomes" id="UP000236047">
    <property type="component" value="Unassembled WGS sequence"/>
</dbReference>
<keyword evidence="7" id="KW-1185">Reference proteome</keyword>
<dbReference type="InterPro" id="IPR027417">
    <property type="entry name" value="P-loop_NTPase"/>
</dbReference>
<dbReference type="PROSITE" id="PS50893">
    <property type="entry name" value="ABC_TRANSPORTER_2"/>
    <property type="match status" value="1"/>
</dbReference>
<dbReference type="InterPro" id="IPR017871">
    <property type="entry name" value="ABC_transporter-like_CS"/>
</dbReference>
<dbReference type="InterPro" id="IPR003593">
    <property type="entry name" value="AAA+_ATPase"/>
</dbReference>